<keyword evidence="1 3" id="KW-0808">Transferase</keyword>
<dbReference type="RefSeq" id="WP_075359194.1">
    <property type="nucleotide sequence ID" value="NZ_MSRG01000061.1"/>
</dbReference>
<dbReference type="PANTHER" id="PTHR46401">
    <property type="entry name" value="GLYCOSYLTRANSFERASE WBBK-RELATED"/>
    <property type="match status" value="1"/>
</dbReference>
<feature type="domain" description="Glycosyl transferase family 1" evidence="2">
    <location>
        <begin position="213"/>
        <end position="369"/>
    </location>
</feature>
<dbReference type="SUPFAM" id="SSF53756">
    <property type="entry name" value="UDP-Glycosyltransferase/glycogen phosphorylase"/>
    <property type="match status" value="1"/>
</dbReference>
<accession>A0A242M5F0</accession>
<evidence type="ECO:0000256" key="1">
    <source>
        <dbReference type="ARBA" id="ARBA00022679"/>
    </source>
</evidence>
<keyword evidence="3" id="KW-0328">Glycosyltransferase</keyword>
<reference evidence="3 4" key="1">
    <citation type="submission" date="2017-03" db="EMBL/GenBank/DDBJ databases">
        <title>Genome analysis of strain PAMC 26577.</title>
        <authorList>
            <person name="Oh H.-M."/>
            <person name="Yang J.-A."/>
        </authorList>
    </citation>
    <scope>NUCLEOTIDE SEQUENCE [LARGE SCALE GENOMIC DNA]</scope>
    <source>
        <strain evidence="3 4">PAMC 26577</strain>
    </source>
</reference>
<dbReference type="PANTHER" id="PTHR46401:SF2">
    <property type="entry name" value="GLYCOSYLTRANSFERASE WBBK-RELATED"/>
    <property type="match status" value="1"/>
</dbReference>
<name>A0A242M5F0_CABSO</name>
<dbReference type="EMBL" id="NBTZ01000164">
    <property type="protein sequence ID" value="OTP66063.1"/>
    <property type="molecule type" value="Genomic_DNA"/>
</dbReference>
<dbReference type="InterPro" id="IPR001296">
    <property type="entry name" value="Glyco_trans_1"/>
</dbReference>
<gene>
    <name evidence="3" type="ORF">PAMC26577_38165</name>
</gene>
<dbReference type="GO" id="GO:0016757">
    <property type="term" value="F:glycosyltransferase activity"/>
    <property type="evidence" value="ECO:0007669"/>
    <property type="project" value="UniProtKB-KW"/>
</dbReference>
<sequence>MKLLIFTPAIKTSAIGRMICLVTHTLMAQAHEVVIVRAESDAFLSHSSHDFGTRTIPWTDQEQVLDAAAHCDIAVYQVGDNYQYHEGCVAWLGRLPGVVCLHDFFVGHMFYAWAQKNMDAANLILKHWYGDEVGKRFFKYPDNSAFIEATKDKAPLTEWIASQALGVITHSRWGTPRLARSCAGPISVVPLAYDAPGFAMSTSDYQPNKFGRMKVLTIGHINRNKRVADVIRAIGASPLLKQNVVYRLVGSIEPETALELSTLANGMRVNLVISGAVDDTELALAVGEADVMSCLRWPSLEAASASAIEAMLYGKATIVTDTGFYSEIPADYVEKIRHEDEVSEIRATLERLYLSPGARAALGQRARQWASTTYSADNYARQLVKMSVASQKSRPRVNAKAYFVRVMKQWGASDELLNVTEAEGLFAVMN</sequence>
<evidence type="ECO:0000259" key="2">
    <source>
        <dbReference type="Pfam" id="PF00534"/>
    </source>
</evidence>
<dbReference type="AlphaFoldDB" id="A0A242M5F0"/>
<dbReference type="GO" id="GO:0009103">
    <property type="term" value="P:lipopolysaccharide biosynthetic process"/>
    <property type="evidence" value="ECO:0007669"/>
    <property type="project" value="TreeGrafter"/>
</dbReference>
<dbReference type="Pfam" id="PF00534">
    <property type="entry name" value="Glycos_transf_1"/>
    <property type="match status" value="1"/>
</dbReference>
<evidence type="ECO:0000313" key="3">
    <source>
        <dbReference type="EMBL" id="OTP66063.1"/>
    </source>
</evidence>
<dbReference type="Gene3D" id="3.40.50.2000">
    <property type="entry name" value="Glycogen Phosphorylase B"/>
    <property type="match status" value="2"/>
</dbReference>
<proteinExistence type="predicted"/>
<protein>
    <submittedName>
        <fullName evidence="3">Mannosyltransferase A</fullName>
    </submittedName>
</protein>
<evidence type="ECO:0000313" key="4">
    <source>
        <dbReference type="Proteomes" id="UP000195221"/>
    </source>
</evidence>
<dbReference type="Proteomes" id="UP000195221">
    <property type="component" value="Unassembled WGS sequence"/>
</dbReference>
<organism evidence="3 4">
    <name type="scientific">Caballeronia sordidicola</name>
    <name type="common">Burkholderia sordidicola</name>
    <dbReference type="NCBI Taxonomy" id="196367"/>
    <lineage>
        <taxon>Bacteria</taxon>
        <taxon>Pseudomonadati</taxon>
        <taxon>Pseudomonadota</taxon>
        <taxon>Betaproteobacteria</taxon>
        <taxon>Burkholderiales</taxon>
        <taxon>Burkholderiaceae</taxon>
        <taxon>Caballeronia</taxon>
    </lineage>
</organism>
<comment type="caution">
    <text evidence="3">The sequence shown here is derived from an EMBL/GenBank/DDBJ whole genome shotgun (WGS) entry which is preliminary data.</text>
</comment>